<dbReference type="KEGG" id="mpsc:MPSYJ_44390"/>
<reference evidence="2 3" key="1">
    <citation type="journal article" date="2019" name="Emerg. Microbes Infect.">
        <title>Comprehensive subspecies identification of 175 nontuberculous mycobacteria species based on 7547 genomic profiles.</title>
        <authorList>
            <person name="Matsumoto Y."/>
            <person name="Kinjo T."/>
            <person name="Motooka D."/>
            <person name="Nabeya D."/>
            <person name="Jung N."/>
            <person name="Uechi K."/>
            <person name="Horii T."/>
            <person name="Iida T."/>
            <person name="Fujita J."/>
            <person name="Nakamura S."/>
        </authorList>
    </citation>
    <scope>NUCLEOTIDE SEQUENCE [LARGE SCALE GENOMIC DNA]</scope>
    <source>
        <strain evidence="2 3">JCM 13323</strain>
    </source>
</reference>
<keyword evidence="1" id="KW-0472">Membrane</keyword>
<keyword evidence="1" id="KW-1133">Transmembrane helix</keyword>
<evidence type="ECO:0008006" key="4">
    <source>
        <dbReference type="Google" id="ProtNLM"/>
    </source>
</evidence>
<feature type="transmembrane region" description="Helical" evidence="1">
    <location>
        <begin position="117"/>
        <end position="135"/>
    </location>
</feature>
<feature type="transmembrane region" description="Helical" evidence="1">
    <location>
        <begin position="34"/>
        <end position="53"/>
    </location>
</feature>
<feature type="transmembrane region" description="Helical" evidence="1">
    <location>
        <begin position="331"/>
        <end position="352"/>
    </location>
</feature>
<evidence type="ECO:0000313" key="2">
    <source>
        <dbReference type="EMBL" id="BBX70978.1"/>
    </source>
</evidence>
<accession>A0A7I7MFM8</accession>
<evidence type="ECO:0000256" key="1">
    <source>
        <dbReference type="SAM" id="Phobius"/>
    </source>
</evidence>
<name>A0A7I7MFM8_9MYCO</name>
<feature type="transmembrane region" description="Helical" evidence="1">
    <location>
        <begin position="359"/>
        <end position="379"/>
    </location>
</feature>
<proteinExistence type="predicted"/>
<dbReference type="AlphaFoldDB" id="A0A7I7MFM8"/>
<evidence type="ECO:0000313" key="3">
    <source>
        <dbReference type="Proteomes" id="UP000466514"/>
    </source>
</evidence>
<dbReference type="Proteomes" id="UP000466514">
    <property type="component" value="Chromosome"/>
</dbReference>
<organism evidence="2 3">
    <name type="scientific">Mycolicibacterium psychrotolerans</name>
    <dbReference type="NCBI Taxonomy" id="216929"/>
    <lineage>
        <taxon>Bacteria</taxon>
        <taxon>Bacillati</taxon>
        <taxon>Actinomycetota</taxon>
        <taxon>Actinomycetes</taxon>
        <taxon>Mycobacteriales</taxon>
        <taxon>Mycobacteriaceae</taxon>
        <taxon>Mycolicibacterium</taxon>
    </lineage>
</organism>
<keyword evidence="1" id="KW-0812">Transmembrane</keyword>
<feature type="transmembrane region" description="Helical" evidence="1">
    <location>
        <begin position="142"/>
        <end position="169"/>
    </location>
</feature>
<protein>
    <recommendedName>
        <fullName evidence="4">Glycosyltransferase RgtA/B/C/D-like domain-containing protein</fullName>
    </recommendedName>
</protein>
<feature type="transmembrane region" description="Helical" evidence="1">
    <location>
        <begin position="309"/>
        <end position="325"/>
    </location>
</feature>
<feature type="transmembrane region" description="Helical" evidence="1">
    <location>
        <begin position="216"/>
        <end position="235"/>
    </location>
</feature>
<feature type="transmembrane region" description="Helical" evidence="1">
    <location>
        <begin position="282"/>
        <end position="302"/>
    </location>
</feature>
<keyword evidence="3" id="KW-1185">Reference proteome</keyword>
<gene>
    <name evidence="2" type="ORF">MPSYJ_44390</name>
</gene>
<feature type="transmembrane region" description="Helical" evidence="1">
    <location>
        <begin position="181"/>
        <end position="209"/>
    </location>
</feature>
<dbReference type="RefSeq" id="WP_163724738.1">
    <property type="nucleotide sequence ID" value="NZ_AP022574.1"/>
</dbReference>
<sequence length="509" mass="55619">MDVNEPQQSQLVLIPSRTASPKTSIFSARSMRSAIFDAALALAAAVVIYPWAIQFPGGLIRDDGFFYAQISYNIAAHGSSSFDLINSTDGYHQLWALILAGASSRLMSFTDVKSVHLVVYIAVNLYLILVTVRMLSLRRVAAFALFFLLLSCSLLMEGHLALLLCVVALRELERSVDRARPAMLMALALLPFSRIDATVVGLFLVGVAALSGRRRVATAMTAALMAGVAFHFTYLRVVHGSFFTVSSELKASSSEGPLGQLLTNIQWGAGSAGLPIPIGPNFAVFLLLAFMGVLLWLISPALRARKELVALWVGVLAFTLGHALFNTLRPWYFTLAYGVFGYTVLAGVSTLSIRWRRPLLAMVAAVMILPTAMLGLLGVQQHDEARDVRAFVDSLDEYVPEGAPIFMVDGSGYVGWSSNRQIVNGDGLVNSHSYAKRLVAGELDGYLRERGIRYFITNTRAADAPVLIDTGGLVVRRDDAVLMAEKRGGNRYFFTQLRLWELKVPQHIA</sequence>
<dbReference type="EMBL" id="AP022574">
    <property type="protein sequence ID" value="BBX70978.1"/>
    <property type="molecule type" value="Genomic_DNA"/>
</dbReference>